<protein>
    <submittedName>
        <fullName evidence="2">Uncharacterized protein</fullName>
    </submittedName>
</protein>
<evidence type="ECO:0000256" key="1">
    <source>
        <dbReference type="SAM" id="MobiDB-lite"/>
    </source>
</evidence>
<keyword evidence="3" id="KW-1185">Reference proteome</keyword>
<name>A0A6A5U1L5_9PLEO</name>
<dbReference type="EMBL" id="ML976987">
    <property type="protein sequence ID" value="KAF1958170.1"/>
    <property type="molecule type" value="Genomic_DNA"/>
</dbReference>
<accession>A0A6A5U1L5</accession>
<gene>
    <name evidence="2" type="ORF">CC80DRAFT_558961</name>
</gene>
<organism evidence="2 3">
    <name type="scientific">Byssothecium circinans</name>
    <dbReference type="NCBI Taxonomy" id="147558"/>
    <lineage>
        <taxon>Eukaryota</taxon>
        <taxon>Fungi</taxon>
        <taxon>Dikarya</taxon>
        <taxon>Ascomycota</taxon>
        <taxon>Pezizomycotina</taxon>
        <taxon>Dothideomycetes</taxon>
        <taxon>Pleosporomycetidae</taxon>
        <taxon>Pleosporales</taxon>
        <taxon>Massarineae</taxon>
        <taxon>Massarinaceae</taxon>
        <taxon>Byssothecium</taxon>
    </lineage>
</organism>
<sequence>MQPTANQDPNAAPDGAGLPPTTSLSAPVPVVVAPGVTISSNAPFTVTTWSRVGTYLVPRTKWGPEFARGWKKLPDELKVQILRYPVAPNPADKFAEATECDFCHAGESGSCVHVYCSRSDDVRVENRTMNFARMKNVRQIPYLRMGPEIAPLAKEIFYGTHTFTFMGDIHRLMACPQPNLLRRLELDNLSMLHDKGAPPWEVLTKLSNPQNGFTNLKSIDITFSCDFIALSFRNYQLSANNELLKPNPMMEFSLDRRMSSDISFTCNGSVGLFHKADAPWWHNLLTRDIEEAFVEAMEDVERKLKSRITFQSGD</sequence>
<dbReference type="OrthoDB" id="10536980at2759"/>
<feature type="region of interest" description="Disordered" evidence="1">
    <location>
        <begin position="1"/>
        <end position="22"/>
    </location>
</feature>
<evidence type="ECO:0000313" key="2">
    <source>
        <dbReference type="EMBL" id="KAF1958170.1"/>
    </source>
</evidence>
<reference evidence="2" key="1">
    <citation type="journal article" date="2020" name="Stud. Mycol.">
        <title>101 Dothideomycetes genomes: a test case for predicting lifestyles and emergence of pathogens.</title>
        <authorList>
            <person name="Haridas S."/>
            <person name="Albert R."/>
            <person name="Binder M."/>
            <person name="Bloem J."/>
            <person name="Labutti K."/>
            <person name="Salamov A."/>
            <person name="Andreopoulos B."/>
            <person name="Baker S."/>
            <person name="Barry K."/>
            <person name="Bills G."/>
            <person name="Bluhm B."/>
            <person name="Cannon C."/>
            <person name="Castanera R."/>
            <person name="Culley D."/>
            <person name="Daum C."/>
            <person name="Ezra D."/>
            <person name="Gonzalez J."/>
            <person name="Henrissat B."/>
            <person name="Kuo A."/>
            <person name="Liang C."/>
            <person name="Lipzen A."/>
            <person name="Lutzoni F."/>
            <person name="Magnuson J."/>
            <person name="Mondo S."/>
            <person name="Nolan M."/>
            <person name="Ohm R."/>
            <person name="Pangilinan J."/>
            <person name="Park H.-J."/>
            <person name="Ramirez L."/>
            <person name="Alfaro M."/>
            <person name="Sun H."/>
            <person name="Tritt A."/>
            <person name="Yoshinaga Y."/>
            <person name="Zwiers L.-H."/>
            <person name="Turgeon B."/>
            <person name="Goodwin S."/>
            <person name="Spatafora J."/>
            <person name="Crous P."/>
            <person name="Grigoriev I."/>
        </authorList>
    </citation>
    <scope>NUCLEOTIDE SEQUENCE</scope>
    <source>
        <strain evidence="2">CBS 675.92</strain>
    </source>
</reference>
<evidence type="ECO:0000313" key="3">
    <source>
        <dbReference type="Proteomes" id="UP000800035"/>
    </source>
</evidence>
<dbReference type="Proteomes" id="UP000800035">
    <property type="component" value="Unassembled WGS sequence"/>
</dbReference>
<proteinExistence type="predicted"/>
<dbReference type="AlphaFoldDB" id="A0A6A5U1L5"/>